<comment type="caution">
    <text evidence="2">The sequence shown here is derived from an EMBL/GenBank/DDBJ whole genome shotgun (WGS) entry which is preliminary data.</text>
</comment>
<feature type="compositionally biased region" description="Polar residues" evidence="1">
    <location>
        <begin position="66"/>
        <end position="78"/>
    </location>
</feature>
<dbReference type="Proteomes" id="UP001140513">
    <property type="component" value="Unassembled WGS sequence"/>
</dbReference>
<dbReference type="GeneID" id="80907873"/>
<dbReference type="AlphaFoldDB" id="A0A9W8XQD0"/>
<sequence length="377" mass="42403">MSPSHRARIESTQASQTRFGSFKSSMRKGLKSLRETFKEEKKDGFAPKPTALALQTPPMAPHPQPTIKSTQTPPNRFSTPAAPREKNDREKRNVESDLEPATIKSRLRIRNTNRERATIVPGDEDDAATEPITRFKIQHRFRTESLPSSPPKAESALAAMYEKEQGDYCSGERTAAKSEAGAQAEIEIEETLTLRDSKEGHVSAPRDTTSDASAVVTGFDKRMRTLTARMVDMKAKLNKEVEEREEHDFDLDEWGSHALRQIAFLKNEVANVCDSKYVLSEEEVAKIEEEKRASEMVSTACISSVLEDERDKLLEQVDTLLKDETKNEAPANAPKAPRAQYCHYLVEEQSSLPETVQLTKHAPWWLVECCTKITTDV</sequence>
<gene>
    <name evidence="2" type="ORF">N0V89_004343</name>
</gene>
<organism evidence="2 3">
    <name type="scientific">Didymosphaeria variabile</name>
    <dbReference type="NCBI Taxonomy" id="1932322"/>
    <lineage>
        <taxon>Eukaryota</taxon>
        <taxon>Fungi</taxon>
        <taxon>Dikarya</taxon>
        <taxon>Ascomycota</taxon>
        <taxon>Pezizomycotina</taxon>
        <taxon>Dothideomycetes</taxon>
        <taxon>Pleosporomycetidae</taxon>
        <taxon>Pleosporales</taxon>
        <taxon>Massarineae</taxon>
        <taxon>Didymosphaeriaceae</taxon>
        <taxon>Didymosphaeria</taxon>
    </lineage>
</organism>
<evidence type="ECO:0000313" key="3">
    <source>
        <dbReference type="Proteomes" id="UP001140513"/>
    </source>
</evidence>
<feature type="region of interest" description="Disordered" evidence="1">
    <location>
        <begin position="1"/>
        <end position="109"/>
    </location>
</feature>
<feature type="compositionally biased region" description="Basic and acidic residues" evidence="1">
    <location>
        <begin position="83"/>
        <end position="95"/>
    </location>
</feature>
<evidence type="ECO:0000313" key="2">
    <source>
        <dbReference type="EMBL" id="KAJ4356312.1"/>
    </source>
</evidence>
<dbReference type="EMBL" id="JAPEUX010000003">
    <property type="protein sequence ID" value="KAJ4356312.1"/>
    <property type="molecule type" value="Genomic_DNA"/>
</dbReference>
<reference evidence="2" key="1">
    <citation type="submission" date="2022-10" db="EMBL/GenBank/DDBJ databases">
        <title>Tapping the CABI collections for fungal endophytes: first genome assemblies for Collariella, Neodidymelliopsis, Ascochyta clinopodiicola, Didymella pomorum, Didymosphaeria variabile, Neocosmospora piperis and Neocucurbitaria cava.</title>
        <authorList>
            <person name="Hill R."/>
        </authorList>
    </citation>
    <scope>NUCLEOTIDE SEQUENCE</scope>
    <source>
        <strain evidence="2">IMI 356815</strain>
    </source>
</reference>
<evidence type="ECO:0000256" key="1">
    <source>
        <dbReference type="SAM" id="MobiDB-lite"/>
    </source>
</evidence>
<feature type="compositionally biased region" description="Polar residues" evidence="1">
    <location>
        <begin position="10"/>
        <end position="24"/>
    </location>
</feature>
<keyword evidence="3" id="KW-1185">Reference proteome</keyword>
<name>A0A9W8XQD0_9PLEO</name>
<proteinExistence type="predicted"/>
<accession>A0A9W8XQD0</accession>
<feature type="compositionally biased region" description="Basic and acidic residues" evidence="1">
    <location>
        <begin position="32"/>
        <end position="45"/>
    </location>
</feature>
<dbReference type="RefSeq" id="XP_056073438.1">
    <property type="nucleotide sequence ID" value="XM_056213130.1"/>
</dbReference>
<protein>
    <submittedName>
        <fullName evidence="2">Uncharacterized protein</fullName>
    </submittedName>
</protein>